<keyword evidence="5 6" id="KW-0663">Pyridoxal phosphate</keyword>
<sequence length="458" mass="48419">MISNALVELDRRHLIHPVTSYRTHEEHGAVVLTSASGVHVQDAGGNRYLDGFAGLWCVNVGYGHQSIVEAAAKQMATLPYATGYFHFSNEPAIRLAAELAERAPGDLKHIYFTLGGSDAVDSAVRFTQFYFNAIGQGSRVNFISMEQGYHGSSSTGAGLTALPVFHTGFNVPLPNQHKIPSHYSYRNPLGSDPDTIIAGSVQALKEKIAALGPDTVAAFICEPVQGSGGVIVPPKGWLSAMQAACRELGILFIIDEVITGFGRLGPLFGSEIEGLTPDIITAAKGLTSGYVPMGAVFLSNRLYEAMADAAGPAAIGHGFTYSAHPVSAAVGLEVLRLYTEGGILENGQKSGLHLMSQLQTLADHPLVGEVRGISMLAALEVVTNKATKALFTPEIGIGARMAQAGLENGVIFRAFHNGTIGLAPSLNYSVSDIDELVARVKATLDQVAEQAEVRAVLE</sequence>
<keyword evidence="3 7" id="KW-0032">Aminotransferase</keyword>
<name>A0A936ZK84_9HYPH</name>
<dbReference type="Gene3D" id="3.40.640.10">
    <property type="entry name" value="Type I PLP-dependent aspartate aminotransferase-like (Major domain)"/>
    <property type="match status" value="1"/>
</dbReference>
<gene>
    <name evidence="7" type="ORF">JKG68_19640</name>
</gene>
<evidence type="ECO:0000256" key="2">
    <source>
        <dbReference type="ARBA" id="ARBA00008954"/>
    </source>
</evidence>
<evidence type="ECO:0000256" key="3">
    <source>
        <dbReference type="ARBA" id="ARBA00022576"/>
    </source>
</evidence>
<keyword evidence="8" id="KW-1185">Reference proteome</keyword>
<dbReference type="GO" id="GO:0008483">
    <property type="term" value="F:transaminase activity"/>
    <property type="evidence" value="ECO:0007669"/>
    <property type="project" value="UniProtKB-KW"/>
</dbReference>
<evidence type="ECO:0000313" key="7">
    <source>
        <dbReference type="EMBL" id="MBL0406179.1"/>
    </source>
</evidence>
<organism evidence="7 8">
    <name type="scientific">Microvirga aerilata</name>
    <dbReference type="NCBI Taxonomy" id="670292"/>
    <lineage>
        <taxon>Bacteria</taxon>
        <taxon>Pseudomonadati</taxon>
        <taxon>Pseudomonadota</taxon>
        <taxon>Alphaproteobacteria</taxon>
        <taxon>Hyphomicrobiales</taxon>
        <taxon>Methylobacteriaceae</taxon>
        <taxon>Microvirga</taxon>
    </lineage>
</organism>
<accession>A0A936ZK84</accession>
<evidence type="ECO:0000256" key="6">
    <source>
        <dbReference type="RuleBase" id="RU003560"/>
    </source>
</evidence>
<dbReference type="PIRSF" id="PIRSF000521">
    <property type="entry name" value="Transaminase_4ab_Lys_Orn"/>
    <property type="match status" value="1"/>
</dbReference>
<comment type="cofactor">
    <cofactor evidence="1">
        <name>pyridoxal 5'-phosphate</name>
        <dbReference type="ChEBI" id="CHEBI:597326"/>
    </cofactor>
</comment>
<dbReference type="EMBL" id="JAEQMY010000035">
    <property type="protein sequence ID" value="MBL0406179.1"/>
    <property type="molecule type" value="Genomic_DNA"/>
</dbReference>
<dbReference type="GO" id="GO:0030170">
    <property type="term" value="F:pyridoxal phosphate binding"/>
    <property type="evidence" value="ECO:0007669"/>
    <property type="project" value="InterPro"/>
</dbReference>
<dbReference type="PANTHER" id="PTHR43094">
    <property type="entry name" value="AMINOTRANSFERASE"/>
    <property type="match status" value="1"/>
</dbReference>
<dbReference type="InterPro" id="IPR015422">
    <property type="entry name" value="PyrdxlP-dep_Trfase_small"/>
</dbReference>
<comment type="caution">
    <text evidence="7">The sequence shown here is derived from an EMBL/GenBank/DDBJ whole genome shotgun (WGS) entry which is preliminary data.</text>
</comment>
<keyword evidence="4" id="KW-0808">Transferase</keyword>
<dbReference type="InterPro" id="IPR049704">
    <property type="entry name" value="Aminotrans_3_PPA_site"/>
</dbReference>
<dbReference type="InterPro" id="IPR005814">
    <property type="entry name" value="Aminotrans_3"/>
</dbReference>
<dbReference type="RefSeq" id="WP_202062926.1">
    <property type="nucleotide sequence ID" value="NZ_JAEQMY010000035.1"/>
</dbReference>
<protein>
    <submittedName>
        <fullName evidence="7">Aminotransferase class III-fold pyridoxal phosphate-dependent enzyme</fullName>
    </submittedName>
</protein>
<proteinExistence type="inferred from homology"/>
<dbReference type="Gene3D" id="3.90.1150.10">
    <property type="entry name" value="Aspartate Aminotransferase, domain 1"/>
    <property type="match status" value="1"/>
</dbReference>
<reference evidence="7" key="1">
    <citation type="submission" date="2021-01" db="EMBL/GenBank/DDBJ databases">
        <title>Microvirga sp.</title>
        <authorList>
            <person name="Kim M.K."/>
        </authorList>
    </citation>
    <scope>NUCLEOTIDE SEQUENCE</scope>
    <source>
        <strain evidence="7">5420S-16</strain>
    </source>
</reference>
<dbReference type="SUPFAM" id="SSF53383">
    <property type="entry name" value="PLP-dependent transferases"/>
    <property type="match status" value="1"/>
</dbReference>
<evidence type="ECO:0000256" key="1">
    <source>
        <dbReference type="ARBA" id="ARBA00001933"/>
    </source>
</evidence>
<evidence type="ECO:0000313" key="8">
    <source>
        <dbReference type="Proteomes" id="UP000605848"/>
    </source>
</evidence>
<dbReference type="InterPro" id="IPR015421">
    <property type="entry name" value="PyrdxlP-dep_Trfase_major"/>
</dbReference>
<dbReference type="PROSITE" id="PS00600">
    <property type="entry name" value="AA_TRANSFER_CLASS_3"/>
    <property type="match status" value="1"/>
</dbReference>
<dbReference type="Pfam" id="PF00202">
    <property type="entry name" value="Aminotran_3"/>
    <property type="match status" value="1"/>
</dbReference>
<comment type="similarity">
    <text evidence="2 6">Belongs to the class-III pyridoxal-phosphate-dependent aminotransferase family.</text>
</comment>
<dbReference type="PANTHER" id="PTHR43094:SF1">
    <property type="entry name" value="AMINOTRANSFERASE CLASS-III"/>
    <property type="match status" value="1"/>
</dbReference>
<dbReference type="FunFam" id="3.40.640.10:FF:000014">
    <property type="entry name" value="Adenosylmethionine-8-amino-7-oxononanoate aminotransferase, probable"/>
    <property type="match status" value="1"/>
</dbReference>
<dbReference type="AlphaFoldDB" id="A0A936ZK84"/>
<evidence type="ECO:0000256" key="4">
    <source>
        <dbReference type="ARBA" id="ARBA00022679"/>
    </source>
</evidence>
<dbReference type="Proteomes" id="UP000605848">
    <property type="component" value="Unassembled WGS sequence"/>
</dbReference>
<dbReference type="NCBIfam" id="NF004625">
    <property type="entry name" value="PRK05965.1"/>
    <property type="match status" value="1"/>
</dbReference>
<dbReference type="InterPro" id="IPR015424">
    <property type="entry name" value="PyrdxlP-dep_Trfase"/>
</dbReference>
<evidence type="ECO:0000256" key="5">
    <source>
        <dbReference type="ARBA" id="ARBA00022898"/>
    </source>
</evidence>
<dbReference type="CDD" id="cd00610">
    <property type="entry name" value="OAT_like"/>
    <property type="match status" value="1"/>
</dbReference>